<dbReference type="EMBL" id="BPLQ01014657">
    <property type="protein sequence ID" value="GIY81660.1"/>
    <property type="molecule type" value="Genomic_DNA"/>
</dbReference>
<comment type="caution">
    <text evidence="1">The sequence shown here is derived from an EMBL/GenBank/DDBJ whole genome shotgun (WGS) entry which is preliminary data.</text>
</comment>
<protein>
    <submittedName>
        <fullName evidence="1">Uncharacterized protein</fullName>
    </submittedName>
</protein>
<name>A0AAV4WJU3_9ARAC</name>
<proteinExistence type="predicted"/>
<evidence type="ECO:0000313" key="1">
    <source>
        <dbReference type="EMBL" id="GIY81660.1"/>
    </source>
</evidence>
<dbReference type="AlphaFoldDB" id="A0AAV4WJU3"/>
<sequence>MRLLCVFGEGENLKLQYDCRSIEKNRPPREHNETLFLRHTTTPGNLVFIRYQIPQLAALDVATSLPNIPTPPASYLGCQMTSDMKDDFSRRVLAALRTTAPPGLLPRNTIIPA</sequence>
<reference evidence="1 2" key="1">
    <citation type="submission" date="2021-06" db="EMBL/GenBank/DDBJ databases">
        <title>Caerostris darwini draft genome.</title>
        <authorList>
            <person name="Kono N."/>
            <person name="Arakawa K."/>
        </authorList>
    </citation>
    <scope>NUCLEOTIDE SEQUENCE [LARGE SCALE GENOMIC DNA]</scope>
</reference>
<accession>A0AAV4WJU3</accession>
<dbReference type="Proteomes" id="UP001054837">
    <property type="component" value="Unassembled WGS sequence"/>
</dbReference>
<evidence type="ECO:0000313" key="2">
    <source>
        <dbReference type="Proteomes" id="UP001054837"/>
    </source>
</evidence>
<keyword evidence="2" id="KW-1185">Reference proteome</keyword>
<gene>
    <name evidence="1" type="ORF">CDAR_307751</name>
</gene>
<organism evidence="1 2">
    <name type="scientific">Caerostris darwini</name>
    <dbReference type="NCBI Taxonomy" id="1538125"/>
    <lineage>
        <taxon>Eukaryota</taxon>
        <taxon>Metazoa</taxon>
        <taxon>Ecdysozoa</taxon>
        <taxon>Arthropoda</taxon>
        <taxon>Chelicerata</taxon>
        <taxon>Arachnida</taxon>
        <taxon>Araneae</taxon>
        <taxon>Araneomorphae</taxon>
        <taxon>Entelegynae</taxon>
        <taxon>Araneoidea</taxon>
        <taxon>Araneidae</taxon>
        <taxon>Caerostris</taxon>
    </lineage>
</organism>